<dbReference type="Proteomes" id="UP000735302">
    <property type="component" value="Unassembled WGS sequence"/>
</dbReference>
<gene>
    <name evidence="1" type="ORF">PoB_000455600</name>
</gene>
<sequence length="167" mass="18825">MLDKRKPTLEATLLVIADETDCVSQLMCFYFYVRAHAEGSSSCVQQYTFGNTLVSLVLEHTKSAATFMLSKHRSYSLCLTASGYVSPSVEYGKGGCHYVAMHSSTDRWPREPRGQCCYARYHSHYKSRRFQCGSTLTVLYPTSLIICITRLASLFAWQRSVDSCVVT</sequence>
<evidence type="ECO:0000313" key="1">
    <source>
        <dbReference type="EMBL" id="GFN78050.1"/>
    </source>
</evidence>
<protein>
    <submittedName>
        <fullName evidence="1">Uncharacterized protein</fullName>
    </submittedName>
</protein>
<keyword evidence="2" id="KW-1185">Reference proteome</keyword>
<evidence type="ECO:0000313" key="2">
    <source>
        <dbReference type="Proteomes" id="UP000735302"/>
    </source>
</evidence>
<dbReference type="AlphaFoldDB" id="A0AAV3XRC2"/>
<organism evidence="1 2">
    <name type="scientific">Plakobranchus ocellatus</name>
    <dbReference type="NCBI Taxonomy" id="259542"/>
    <lineage>
        <taxon>Eukaryota</taxon>
        <taxon>Metazoa</taxon>
        <taxon>Spiralia</taxon>
        <taxon>Lophotrochozoa</taxon>
        <taxon>Mollusca</taxon>
        <taxon>Gastropoda</taxon>
        <taxon>Heterobranchia</taxon>
        <taxon>Euthyneura</taxon>
        <taxon>Panpulmonata</taxon>
        <taxon>Sacoglossa</taxon>
        <taxon>Placobranchoidea</taxon>
        <taxon>Plakobranchidae</taxon>
        <taxon>Plakobranchus</taxon>
    </lineage>
</organism>
<name>A0AAV3XRC2_9GAST</name>
<accession>A0AAV3XRC2</accession>
<dbReference type="EMBL" id="BLXT01000540">
    <property type="protein sequence ID" value="GFN78050.1"/>
    <property type="molecule type" value="Genomic_DNA"/>
</dbReference>
<reference evidence="1 2" key="1">
    <citation type="journal article" date="2021" name="Elife">
        <title>Chloroplast acquisition without the gene transfer in kleptoplastic sea slugs, Plakobranchus ocellatus.</title>
        <authorList>
            <person name="Maeda T."/>
            <person name="Takahashi S."/>
            <person name="Yoshida T."/>
            <person name="Shimamura S."/>
            <person name="Takaki Y."/>
            <person name="Nagai Y."/>
            <person name="Toyoda A."/>
            <person name="Suzuki Y."/>
            <person name="Arimoto A."/>
            <person name="Ishii H."/>
            <person name="Satoh N."/>
            <person name="Nishiyama T."/>
            <person name="Hasebe M."/>
            <person name="Maruyama T."/>
            <person name="Minagawa J."/>
            <person name="Obokata J."/>
            <person name="Shigenobu S."/>
        </authorList>
    </citation>
    <scope>NUCLEOTIDE SEQUENCE [LARGE SCALE GENOMIC DNA]</scope>
</reference>
<comment type="caution">
    <text evidence="1">The sequence shown here is derived from an EMBL/GenBank/DDBJ whole genome shotgun (WGS) entry which is preliminary data.</text>
</comment>
<proteinExistence type="predicted"/>